<keyword evidence="5" id="KW-1185">Reference proteome</keyword>
<evidence type="ECO:0000313" key="5">
    <source>
        <dbReference type="Proteomes" id="UP001600894"/>
    </source>
</evidence>
<reference evidence="4 5" key="1">
    <citation type="submission" date="2024-04" db="EMBL/GenBank/DDBJ databases">
        <title>Defined microbial consortia suppress multidrug-resistant proinflammatory Enterobacteriaceae via ecological control.</title>
        <authorList>
            <person name="Furuichi M."/>
            <person name="Kawaguchi T."/>
            <person name="Pust M."/>
            <person name="Yasuma K."/>
            <person name="Plichta D."/>
            <person name="Hasegawa N."/>
            <person name="Ohya T."/>
            <person name="Bhattarai S."/>
            <person name="Sasajima S."/>
            <person name="Aoto Y."/>
            <person name="Tuganbaev T."/>
            <person name="Yaginuma M."/>
            <person name="Ueda M."/>
            <person name="Okahashi N."/>
            <person name="Amafuji K."/>
            <person name="Kiridooshi Y."/>
            <person name="Sugita K."/>
            <person name="Strazar M."/>
            <person name="Skelly A."/>
            <person name="Suda W."/>
            <person name="Hattori M."/>
            <person name="Nakamoto N."/>
            <person name="Caballero S."/>
            <person name="Norman J."/>
            <person name="Olle B."/>
            <person name="Tanoue T."/>
            <person name="Arita M."/>
            <person name="Bucci V."/>
            <person name="Atarashi K."/>
            <person name="Xavier R."/>
            <person name="Honda K."/>
        </authorList>
    </citation>
    <scope>NUCLEOTIDE SEQUENCE [LARGE SCALE GENOMIC DNA]</scope>
    <source>
        <strain evidence="5">f13</strain>
    </source>
</reference>
<sequence>MKAVSVKKLVFAALFAALICVSTISIRIPTPGTGGYIHPGDAAVILAGVFLDPATAFLAAGIGSCMADLSGGYFIYVPITFFIKGFVAWGTGLVYRRAISKGKSRKIAVVLGGVIDIFLVTLGYFICETILYGSGASLASVPSNLLQGTGGLVIAEVLYPLLERPLGIVAEWDAEGTEV</sequence>
<gene>
    <name evidence="4" type="ORF">F130042H8_03960</name>
</gene>
<dbReference type="Pfam" id="PF07155">
    <property type="entry name" value="ECF-ribofla_trS"/>
    <property type="match status" value="1"/>
</dbReference>
<dbReference type="InterPro" id="IPR009825">
    <property type="entry name" value="ECF_substrate-spec-like"/>
</dbReference>
<dbReference type="Gene3D" id="1.10.1760.20">
    <property type="match status" value="1"/>
</dbReference>
<accession>A0ABQ0ATH8</accession>
<feature type="transmembrane region" description="Helical" evidence="3">
    <location>
        <begin position="73"/>
        <end position="95"/>
    </location>
</feature>
<dbReference type="EMBL" id="BAABXL010000001">
    <property type="protein sequence ID" value="GAA6267336.1"/>
    <property type="molecule type" value="Genomic_DNA"/>
</dbReference>
<protein>
    <recommendedName>
        <fullName evidence="6">ECF transporter S component</fullName>
    </recommendedName>
</protein>
<evidence type="ECO:0000256" key="1">
    <source>
        <dbReference type="ARBA" id="ARBA00022692"/>
    </source>
</evidence>
<feature type="transmembrane region" description="Helical" evidence="3">
    <location>
        <begin position="107"/>
        <end position="126"/>
    </location>
</feature>
<dbReference type="RefSeq" id="WP_390469047.1">
    <property type="nucleotide sequence ID" value="NZ_BAABXL010000001.1"/>
</dbReference>
<evidence type="ECO:0000256" key="3">
    <source>
        <dbReference type="SAM" id="Phobius"/>
    </source>
</evidence>
<evidence type="ECO:0000256" key="2">
    <source>
        <dbReference type="ARBA" id="ARBA00022989"/>
    </source>
</evidence>
<dbReference type="Proteomes" id="UP001600894">
    <property type="component" value="Unassembled WGS sequence"/>
</dbReference>
<evidence type="ECO:0000313" key="4">
    <source>
        <dbReference type="EMBL" id="GAA6267336.1"/>
    </source>
</evidence>
<keyword evidence="1 3" id="KW-0812">Transmembrane</keyword>
<dbReference type="PANTHER" id="PTHR37815:SF3">
    <property type="entry name" value="UPF0397 PROTEIN SPR0429"/>
    <property type="match status" value="1"/>
</dbReference>
<keyword evidence="2 3" id="KW-1133">Transmembrane helix</keyword>
<evidence type="ECO:0008006" key="6">
    <source>
        <dbReference type="Google" id="ProtNLM"/>
    </source>
</evidence>
<organism evidence="4 5">
    <name type="scientific">Enterocloster alcoholdehydrogenati</name>
    <dbReference type="NCBI Taxonomy" id="2547410"/>
    <lineage>
        <taxon>Bacteria</taxon>
        <taxon>Bacillati</taxon>
        <taxon>Bacillota</taxon>
        <taxon>Clostridia</taxon>
        <taxon>Lachnospirales</taxon>
        <taxon>Lachnospiraceae</taxon>
        <taxon>Enterocloster</taxon>
    </lineage>
</organism>
<proteinExistence type="predicted"/>
<name>A0ABQ0ATH8_9FIRM</name>
<comment type="caution">
    <text evidence="4">The sequence shown here is derived from an EMBL/GenBank/DDBJ whole genome shotgun (WGS) entry which is preliminary data.</text>
</comment>
<dbReference type="PANTHER" id="PTHR37815">
    <property type="entry name" value="UPF0397 PROTEIN BC_2624-RELATED"/>
    <property type="match status" value="1"/>
</dbReference>
<keyword evidence="3" id="KW-0472">Membrane</keyword>